<gene>
    <name evidence="5" type="ORF">PSM36_1624</name>
</gene>
<dbReference type="GO" id="GO:0005524">
    <property type="term" value="F:ATP binding"/>
    <property type="evidence" value="ECO:0007669"/>
    <property type="project" value="InterPro"/>
</dbReference>
<dbReference type="PANTHER" id="PTHR45766">
    <property type="entry name" value="DNA ANNEALING HELICASE AND ENDONUCLEASE ZRANB3 FAMILY MEMBER"/>
    <property type="match status" value="1"/>
</dbReference>
<dbReference type="SUPFAM" id="SSF56024">
    <property type="entry name" value="Phospholipase D/nuclease"/>
    <property type="match status" value="1"/>
</dbReference>
<dbReference type="PROSITE" id="PS51194">
    <property type="entry name" value="HELICASE_CTER"/>
    <property type="match status" value="1"/>
</dbReference>
<dbReference type="InterPro" id="IPR025202">
    <property type="entry name" value="PLD-like_dom"/>
</dbReference>
<dbReference type="InterPro" id="IPR014001">
    <property type="entry name" value="Helicase_ATP-bd"/>
</dbReference>
<reference evidence="5 6" key="1">
    <citation type="submission" date="2016-08" db="EMBL/GenBank/DDBJ databases">
        <authorList>
            <person name="Seilhamer J.J."/>
        </authorList>
    </citation>
    <scope>NUCLEOTIDE SEQUENCE [LARGE SCALE GENOMIC DNA]</scope>
    <source>
        <strain evidence="5">M3/6</strain>
    </source>
</reference>
<dbReference type="KEGG" id="psac:PSM36_1624"/>
<feature type="domain" description="Helicase ATP-binding" evidence="3">
    <location>
        <begin position="286"/>
        <end position="419"/>
    </location>
</feature>
<dbReference type="AlphaFoldDB" id="A0A1R3TA20"/>
<proteinExistence type="predicted"/>
<feature type="coiled-coil region" evidence="2">
    <location>
        <begin position="89"/>
        <end position="116"/>
    </location>
</feature>
<dbReference type="InterPro" id="IPR027417">
    <property type="entry name" value="P-loop_NTPase"/>
</dbReference>
<keyword evidence="2" id="KW-0175">Coiled coil</keyword>
<evidence type="ECO:0000259" key="4">
    <source>
        <dbReference type="PROSITE" id="PS51194"/>
    </source>
</evidence>
<dbReference type="InterPro" id="IPR038718">
    <property type="entry name" value="SNF2-like_sf"/>
</dbReference>
<dbReference type="EMBL" id="LT605205">
    <property type="protein sequence ID" value="SCD20444.1"/>
    <property type="molecule type" value="Genomic_DNA"/>
</dbReference>
<evidence type="ECO:0000256" key="1">
    <source>
        <dbReference type="ARBA" id="ARBA00022801"/>
    </source>
</evidence>
<evidence type="ECO:0000256" key="2">
    <source>
        <dbReference type="SAM" id="Coils"/>
    </source>
</evidence>
<protein>
    <recommendedName>
        <fullName evidence="7">Helicase</fullName>
    </recommendedName>
</protein>
<feature type="domain" description="Helicase C-terminal" evidence="4">
    <location>
        <begin position="662"/>
        <end position="848"/>
    </location>
</feature>
<evidence type="ECO:0008006" key="7">
    <source>
        <dbReference type="Google" id="ProtNLM"/>
    </source>
</evidence>
<dbReference type="InterPro" id="IPR049730">
    <property type="entry name" value="SNF2/RAD54-like_C"/>
</dbReference>
<dbReference type="InterPro" id="IPR000330">
    <property type="entry name" value="SNF2_N"/>
</dbReference>
<dbReference type="Gene3D" id="3.30.870.10">
    <property type="entry name" value="Endonuclease Chain A"/>
    <property type="match status" value="1"/>
</dbReference>
<dbReference type="CDD" id="cd09178">
    <property type="entry name" value="PLDc_N_Snf2_like"/>
    <property type="match status" value="1"/>
</dbReference>
<dbReference type="GO" id="GO:0016787">
    <property type="term" value="F:hydrolase activity"/>
    <property type="evidence" value="ECO:0007669"/>
    <property type="project" value="UniProtKB-KW"/>
</dbReference>
<dbReference type="Proteomes" id="UP000187464">
    <property type="component" value="Chromosome I"/>
</dbReference>
<dbReference type="Pfam" id="PF00271">
    <property type="entry name" value="Helicase_C"/>
    <property type="match status" value="1"/>
</dbReference>
<dbReference type="SUPFAM" id="SSF52540">
    <property type="entry name" value="P-loop containing nucleoside triphosphate hydrolases"/>
    <property type="match status" value="1"/>
</dbReference>
<keyword evidence="1" id="KW-0378">Hydrolase</keyword>
<dbReference type="SMART" id="SM00490">
    <property type="entry name" value="HELICc"/>
    <property type="match status" value="1"/>
</dbReference>
<dbReference type="Gene3D" id="3.40.50.10810">
    <property type="entry name" value="Tandem AAA-ATPase domain"/>
    <property type="match status" value="2"/>
</dbReference>
<dbReference type="Pfam" id="PF13091">
    <property type="entry name" value="PLDc_2"/>
    <property type="match status" value="1"/>
</dbReference>
<evidence type="ECO:0000313" key="6">
    <source>
        <dbReference type="Proteomes" id="UP000187464"/>
    </source>
</evidence>
<name>A0A1R3TA20_9BACT</name>
<dbReference type="SMART" id="SM00487">
    <property type="entry name" value="DEXDc"/>
    <property type="match status" value="1"/>
</dbReference>
<dbReference type="PANTHER" id="PTHR45766:SF6">
    <property type="entry name" value="SWI_SNF-RELATED MATRIX-ASSOCIATED ACTIN-DEPENDENT REGULATOR OF CHROMATIN SUBFAMILY A-LIKE PROTEIN 1"/>
    <property type="match status" value="1"/>
</dbReference>
<keyword evidence="6" id="KW-1185">Reference proteome</keyword>
<dbReference type="RefSeq" id="WP_076930473.1">
    <property type="nucleotide sequence ID" value="NZ_LT605205.1"/>
</dbReference>
<dbReference type="InterPro" id="IPR001650">
    <property type="entry name" value="Helicase_C-like"/>
</dbReference>
<dbReference type="Gene3D" id="3.40.50.300">
    <property type="entry name" value="P-loop containing nucleotide triphosphate hydrolases"/>
    <property type="match status" value="1"/>
</dbReference>
<dbReference type="Pfam" id="PF00176">
    <property type="entry name" value="SNF2-rel_dom"/>
    <property type="match status" value="1"/>
</dbReference>
<evidence type="ECO:0000259" key="3">
    <source>
        <dbReference type="PROSITE" id="PS51192"/>
    </source>
</evidence>
<evidence type="ECO:0000313" key="5">
    <source>
        <dbReference type="EMBL" id="SCD20444.1"/>
    </source>
</evidence>
<dbReference type="STRING" id="1642647.PSM36_1624"/>
<accession>A0A1R3TA20</accession>
<dbReference type="PROSITE" id="PS51192">
    <property type="entry name" value="HELICASE_ATP_BIND_1"/>
    <property type="match status" value="1"/>
</dbReference>
<sequence>MTIDNKIDQTDLTFFTNEEGHTLLSRFKSTLKDTQLFDVLVGYFRASGFHQLYDALEPVEKIRILVGLSVDRDSYDMMQYHQQNGTIDFESHQRTKKRYQQNLKEEIENSDENDNRLEIGIRKFIEFLKADCQDPAMDKAYNGNGKKLEIRAYPSKNIHAKVYIGKFKPEDRDYGFVITGSSNFSESGFIANREFNVELRNKRDVLFAEDQFNALWKESVDISEDFVDTIQNKTWLNDQIKPYELYLKLIYEYLEEDINLADEFEPFLPDGFMKLKYQNQAAIQAKKILETYNGVFLADVVGLGKTFITALLLQQLQGRTLVICPPVLKDYWKDSLFDFGIRSFEVESLGKLEHIIKKGLERYDYIVVDEAHRFRNENTQSYANLLDICRGKKVILVTATPLNNTVDDIFAQLKLFQAPKNSTIPGIPNLEKYFSNFRTRLSKLEKTDPEYKKLIKEISDDIRNSILRYVMVRRTRTDVMTYFKQDMKMQGLTFPNLDNPQKIVYKYEGELETIFNNTIKKLQEFTYARYTPLLYYIGNKALSEFEMQQQRNVGGFMKGILVKRLESSFHAFRQSVDRFITSYEKFIAMYKNGTVYISKKVDVYDLIESDNIERLEEFVDEEKAHKYDSQDFKKEFIDKLEFDLAILKEVKKLWQTVNSDPKLETFIKELKSKAALKSNKLVIFTESKETGDYIYEALQDEFKGKVMFYSSTGGRHTDNKLTSNHTVSRDIITSNFDPKHKEKRDDLKILIATDVLAEGINLHRSNVLINYDLPWNPTRVLQRAGRVNRLGSNFPKIHIFNFFPTTQSDEHLGLEVNITNKIQMFHDILGEDAKYLSDGEEFGSQELFNTLNSKTAYTGEDGEGDSELKYLELMRKIRDDNPDLFEKIKNLPKKARSGFKKENLEDDALVTFFRIGKLKKFYINQSGKSGEITFFDAVKELECKPETPRANIPNDYFHLLQTNKTRFELDTTVGDEPTKGSGGRSNAKYIETRLKDKSFKNFKGFTDSNDEFLNGVREMLAQGTIAKKTAQLIKTELEKTTDPLQILHILEKHIRYVAIEGAQNAKKFQKREVILSGYLIK</sequence>
<dbReference type="CDD" id="cd18793">
    <property type="entry name" value="SF2_C_SNF"/>
    <property type="match status" value="1"/>
</dbReference>
<organism evidence="5 6">
    <name type="scientific">Proteiniphilum saccharofermentans</name>
    <dbReference type="NCBI Taxonomy" id="1642647"/>
    <lineage>
        <taxon>Bacteria</taxon>
        <taxon>Pseudomonadati</taxon>
        <taxon>Bacteroidota</taxon>
        <taxon>Bacteroidia</taxon>
        <taxon>Bacteroidales</taxon>
        <taxon>Dysgonomonadaceae</taxon>
        <taxon>Proteiniphilum</taxon>
    </lineage>
</organism>